<sequence>MMAQKYRSRLGHRRYANYSAEIFERCLDDVKSGKLCQRKASDKYNIPITTLKNELKNSHTKKPGGQNIFSEVEEESFVKHLVKMSEFWFPIYKADHIWLTWEDHGPEGARYNQTKSGWFDTVVFEDWFTTRFLPHTRHLEGPIVLIGDNLSSHINTDILNLREQSNIKFICLPPASHKTQPLDVAFAGPLKRAWRLVLSKWHDTEDGSKHPTIPEEKLPALLKELLLAIQPNQKHLISGFKKCGLVPVEKQILLHRLPNKRRKVNVPPGKSITVQDVSPKTSTDERQSKGTSSASKKKEISAMVVAVDEEETTSEESDADMILESDMCSEDFTDSGDVDVPASSEGGQKTCVLGYKVDNFVIVSYNSSNYPGQIEEINEAGPIVNCWPKGRKCTGRTRKIKCNIPGIVLCKNEHSQTCF</sequence>
<dbReference type="Gene3D" id="3.30.420.10">
    <property type="entry name" value="Ribonuclease H-like superfamily/Ribonuclease H"/>
    <property type="match status" value="1"/>
</dbReference>
<evidence type="ECO:0000259" key="3">
    <source>
        <dbReference type="Pfam" id="PF03184"/>
    </source>
</evidence>
<dbReference type="InterPro" id="IPR009057">
    <property type="entry name" value="Homeodomain-like_sf"/>
</dbReference>
<dbReference type="InterPro" id="IPR050863">
    <property type="entry name" value="CenT-Element_Derived"/>
</dbReference>
<keyword evidence="6" id="KW-1185">Reference proteome</keyword>
<feature type="compositionally biased region" description="Polar residues" evidence="2">
    <location>
        <begin position="272"/>
        <end position="281"/>
    </location>
</feature>
<organism evidence="5 6">
    <name type="scientific">Dryococelus australis</name>
    <dbReference type="NCBI Taxonomy" id="614101"/>
    <lineage>
        <taxon>Eukaryota</taxon>
        <taxon>Metazoa</taxon>
        <taxon>Ecdysozoa</taxon>
        <taxon>Arthropoda</taxon>
        <taxon>Hexapoda</taxon>
        <taxon>Insecta</taxon>
        <taxon>Pterygota</taxon>
        <taxon>Neoptera</taxon>
        <taxon>Polyneoptera</taxon>
        <taxon>Phasmatodea</taxon>
        <taxon>Verophasmatodea</taxon>
        <taxon>Anareolatae</taxon>
        <taxon>Phasmatidae</taxon>
        <taxon>Eurycanthinae</taxon>
        <taxon>Dryococelus</taxon>
    </lineage>
</organism>
<feature type="domain" description="DDE-1" evidence="3">
    <location>
        <begin position="91"/>
        <end position="208"/>
    </location>
</feature>
<protein>
    <recommendedName>
        <fullName evidence="7">DDE-1 domain-containing protein</fullName>
    </recommendedName>
</protein>
<dbReference type="InterPro" id="IPR004875">
    <property type="entry name" value="DDE_SF_endonuclease_dom"/>
</dbReference>
<dbReference type="Proteomes" id="UP001159363">
    <property type="component" value="Chromosome 14"/>
</dbReference>
<dbReference type="SUPFAM" id="SSF46689">
    <property type="entry name" value="Homeodomain-like"/>
    <property type="match status" value="1"/>
</dbReference>
<gene>
    <name evidence="5" type="ORF">PR048_031990</name>
</gene>
<evidence type="ECO:0008006" key="7">
    <source>
        <dbReference type="Google" id="ProtNLM"/>
    </source>
</evidence>
<proteinExistence type="predicted"/>
<evidence type="ECO:0000256" key="2">
    <source>
        <dbReference type="SAM" id="MobiDB-lite"/>
    </source>
</evidence>
<dbReference type="InterPro" id="IPR036397">
    <property type="entry name" value="RNaseH_sf"/>
</dbReference>
<reference evidence="5 6" key="1">
    <citation type="submission" date="2023-02" db="EMBL/GenBank/DDBJ databases">
        <title>LHISI_Scaffold_Assembly.</title>
        <authorList>
            <person name="Stuart O.P."/>
            <person name="Cleave R."/>
            <person name="Magrath M.J.L."/>
            <person name="Mikheyev A.S."/>
        </authorList>
    </citation>
    <scope>NUCLEOTIDE SEQUENCE [LARGE SCALE GENOMIC DNA]</scope>
    <source>
        <strain evidence="5">Daus_M_001</strain>
        <tissue evidence="5">Leg muscle</tissue>
    </source>
</reference>
<feature type="region of interest" description="Disordered" evidence="2">
    <location>
        <begin position="263"/>
        <end position="300"/>
    </location>
</feature>
<name>A0ABQ9G9H8_9NEOP</name>
<evidence type="ECO:0000259" key="4">
    <source>
        <dbReference type="Pfam" id="PF05225"/>
    </source>
</evidence>
<dbReference type="Pfam" id="PF05225">
    <property type="entry name" value="HTH_psq"/>
    <property type="match status" value="1"/>
</dbReference>
<dbReference type="Gene3D" id="1.10.10.60">
    <property type="entry name" value="Homeodomain-like"/>
    <property type="match status" value="1"/>
</dbReference>
<dbReference type="PANTHER" id="PTHR19303">
    <property type="entry name" value="TRANSPOSON"/>
    <property type="match status" value="1"/>
</dbReference>
<dbReference type="EMBL" id="JARBHB010000015">
    <property type="protein sequence ID" value="KAJ8868181.1"/>
    <property type="molecule type" value="Genomic_DNA"/>
</dbReference>
<evidence type="ECO:0000256" key="1">
    <source>
        <dbReference type="ARBA" id="ARBA00004123"/>
    </source>
</evidence>
<dbReference type="InterPro" id="IPR007889">
    <property type="entry name" value="HTH_Psq"/>
</dbReference>
<evidence type="ECO:0000313" key="5">
    <source>
        <dbReference type="EMBL" id="KAJ8868181.1"/>
    </source>
</evidence>
<evidence type="ECO:0000313" key="6">
    <source>
        <dbReference type="Proteomes" id="UP001159363"/>
    </source>
</evidence>
<comment type="subcellular location">
    <subcellularLocation>
        <location evidence="1">Nucleus</location>
    </subcellularLocation>
</comment>
<dbReference type="Pfam" id="PF03184">
    <property type="entry name" value="DDE_1"/>
    <property type="match status" value="1"/>
</dbReference>
<feature type="domain" description="HTH psq-type" evidence="4">
    <location>
        <begin position="21"/>
        <end position="60"/>
    </location>
</feature>
<comment type="caution">
    <text evidence="5">The sequence shown here is derived from an EMBL/GenBank/DDBJ whole genome shotgun (WGS) entry which is preliminary data.</text>
</comment>
<accession>A0ABQ9G9H8</accession>
<dbReference type="PANTHER" id="PTHR19303:SF57">
    <property type="entry name" value="HTH CENPB-TYPE DOMAIN-CONTAINING PROTEIN"/>
    <property type="match status" value="1"/>
</dbReference>